<protein>
    <recommendedName>
        <fullName evidence="1">Zinc finger-XS domain-containing protein</fullName>
    </recommendedName>
</protein>
<gene>
    <name evidence="2" type="ORF">QYE76_024129</name>
</gene>
<comment type="caution">
    <text evidence="2">The sequence shown here is derived from an EMBL/GenBank/DDBJ whole genome shotgun (WGS) entry which is preliminary data.</text>
</comment>
<dbReference type="EMBL" id="JAUUTY010000006">
    <property type="protein sequence ID" value="KAK1618612.1"/>
    <property type="molecule type" value="Genomic_DNA"/>
</dbReference>
<name>A0AAD8RE88_LOLMU</name>
<accession>A0AAD8RE88</accession>
<dbReference type="InterPro" id="IPR005381">
    <property type="entry name" value="Znf-XS_domain"/>
</dbReference>
<sequence length="219" mass="24410">MGAHDPFRLLFFAYSFVPKPKPQRILTKGYSRLRGGEHQREKSSRGNSLPEGEIDAIAIVIERDIISITIIIISTIYTAITTAAPLADACKGYNHNESSIESCQHLLLLVGIDILTYRRYCDTPPILVGHQEDRDRKSRFVLKKLKTGQIPFRRDGKPNCPFCGRVFPKDIESLIQHATGVGKGSAHKHKAASKAKHAAFGKFLRDCWPSCCPLNLVSV</sequence>
<reference evidence="2" key="1">
    <citation type="submission" date="2023-07" db="EMBL/GenBank/DDBJ databases">
        <title>A chromosome-level genome assembly of Lolium multiflorum.</title>
        <authorList>
            <person name="Chen Y."/>
            <person name="Copetti D."/>
            <person name="Kolliker R."/>
            <person name="Studer B."/>
        </authorList>
    </citation>
    <scope>NUCLEOTIDE SEQUENCE</scope>
    <source>
        <strain evidence="2">02402/16</strain>
        <tissue evidence="2">Leaf</tissue>
    </source>
</reference>
<dbReference type="AlphaFoldDB" id="A0AAD8RE88"/>
<proteinExistence type="predicted"/>
<evidence type="ECO:0000313" key="2">
    <source>
        <dbReference type="EMBL" id="KAK1618612.1"/>
    </source>
</evidence>
<organism evidence="2 3">
    <name type="scientific">Lolium multiflorum</name>
    <name type="common">Italian ryegrass</name>
    <name type="synonym">Lolium perenne subsp. multiflorum</name>
    <dbReference type="NCBI Taxonomy" id="4521"/>
    <lineage>
        <taxon>Eukaryota</taxon>
        <taxon>Viridiplantae</taxon>
        <taxon>Streptophyta</taxon>
        <taxon>Embryophyta</taxon>
        <taxon>Tracheophyta</taxon>
        <taxon>Spermatophyta</taxon>
        <taxon>Magnoliopsida</taxon>
        <taxon>Liliopsida</taxon>
        <taxon>Poales</taxon>
        <taxon>Poaceae</taxon>
        <taxon>BOP clade</taxon>
        <taxon>Pooideae</taxon>
        <taxon>Poodae</taxon>
        <taxon>Poeae</taxon>
        <taxon>Poeae Chloroplast Group 2 (Poeae type)</taxon>
        <taxon>Loliodinae</taxon>
        <taxon>Loliinae</taxon>
        <taxon>Lolium</taxon>
    </lineage>
</organism>
<dbReference type="GO" id="GO:0031047">
    <property type="term" value="P:regulatory ncRNA-mediated gene silencing"/>
    <property type="evidence" value="ECO:0007669"/>
    <property type="project" value="InterPro"/>
</dbReference>
<evidence type="ECO:0000313" key="3">
    <source>
        <dbReference type="Proteomes" id="UP001231189"/>
    </source>
</evidence>
<dbReference type="Pfam" id="PF03470">
    <property type="entry name" value="zf-XS"/>
    <property type="match status" value="1"/>
</dbReference>
<feature type="domain" description="Zinc finger-XS" evidence="1">
    <location>
        <begin position="160"/>
        <end position="200"/>
    </location>
</feature>
<evidence type="ECO:0000259" key="1">
    <source>
        <dbReference type="Pfam" id="PF03470"/>
    </source>
</evidence>
<dbReference type="Proteomes" id="UP001231189">
    <property type="component" value="Unassembled WGS sequence"/>
</dbReference>
<keyword evidence="3" id="KW-1185">Reference proteome</keyword>